<dbReference type="STRING" id="59926.EV02_1730"/>
<feature type="transmembrane region" description="Helical" evidence="1">
    <location>
        <begin position="93"/>
        <end position="112"/>
    </location>
</feature>
<keyword evidence="1" id="KW-1133">Transmembrane helix</keyword>
<evidence type="ECO:0000256" key="1">
    <source>
        <dbReference type="SAM" id="Phobius"/>
    </source>
</evidence>
<evidence type="ECO:0000313" key="3">
    <source>
        <dbReference type="Proteomes" id="UP000030345"/>
    </source>
</evidence>
<proteinExistence type="predicted"/>
<comment type="caution">
    <text evidence="2">The sequence shown here is derived from an EMBL/GenBank/DDBJ whole genome shotgun (WGS) entry which is preliminary data.</text>
</comment>
<evidence type="ECO:0000313" key="2">
    <source>
        <dbReference type="EMBL" id="KGG09052.1"/>
    </source>
</evidence>
<dbReference type="EMBL" id="JNAS01000002">
    <property type="protein sequence ID" value="KGG09052.1"/>
    <property type="molecule type" value="Genomic_DNA"/>
</dbReference>
<feature type="transmembrane region" description="Helical" evidence="1">
    <location>
        <begin position="43"/>
        <end position="60"/>
    </location>
</feature>
<dbReference type="Proteomes" id="UP000030345">
    <property type="component" value="Unassembled WGS sequence"/>
</dbReference>
<protein>
    <submittedName>
        <fullName evidence="2">Uncharacterized protein</fullName>
    </submittedName>
</protein>
<feature type="transmembrane region" description="Helical" evidence="1">
    <location>
        <begin position="12"/>
        <end position="31"/>
    </location>
</feature>
<gene>
    <name evidence="2" type="ORF">EV02_1730</name>
</gene>
<reference evidence="3" key="1">
    <citation type="journal article" date="2014" name="Sci. Data">
        <title>Genomes of diverse isolates of the marine cyanobacterium Prochlorococcus.</title>
        <authorList>
            <person name="Biller S."/>
            <person name="Berube P."/>
            <person name="Thompson J."/>
            <person name="Kelly L."/>
            <person name="Roggensack S."/>
            <person name="Awad L."/>
            <person name="Roache-Johnson K."/>
            <person name="Ding H."/>
            <person name="Giovannoni S.J."/>
            <person name="Moore L.R."/>
            <person name="Chisholm S.W."/>
        </authorList>
    </citation>
    <scope>NUCLEOTIDE SEQUENCE [LARGE SCALE GENOMIC DNA]</scope>
    <source>
        <strain evidence="3">SB</strain>
    </source>
</reference>
<dbReference type="RefSeq" id="WP_032520289.1">
    <property type="nucleotide sequence ID" value="NZ_CP138981.1"/>
</dbReference>
<feature type="transmembrane region" description="Helical" evidence="1">
    <location>
        <begin position="192"/>
        <end position="211"/>
    </location>
</feature>
<keyword evidence="1" id="KW-0472">Membrane</keyword>
<organism evidence="2 3">
    <name type="scientific">Prochlorococcus marinus str. SB</name>
    <dbReference type="NCBI Taxonomy" id="59926"/>
    <lineage>
        <taxon>Bacteria</taxon>
        <taxon>Bacillati</taxon>
        <taxon>Cyanobacteriota</taxon>
        <taxon>Cyanophyceae</taxon>
        <taxon>Synechococcales</taxon>
        <taxon>Prochlorococcaceae</taxon>
        <taxon>Prochlorococcus</taxon>
    </lineage>
</organism>
<sequence length="218" mass="25532">MRSYLVDLTYKTLILAFIIVNFFNFFPINIFNPIWINKITSNFVDTASLPFLGLIIKVFFTINQKKQLDAEGKTDSDSSEIYYLKIRKIINKLIIFFILSLTICLIQALNIFRGITFIDYQNNQAIKEINSQIDNMSEKAKQNNETNSLNPDYETYSFEIETVPEKIEIARIKANRMLSIKSNEAKIKLFQITIRNIILSILWSTAFFLTYRKLNSYE</sequence>
<accession>A0A0A2B7G4</accession>
<keyword evidence="1" id="KW-0812">Transmembrane</keyword>
<name>A0A0A2B7G4_PROMR</name>
<dbReference type="AlphaFoldDB" id="A0A0A2B7G4"/>